<dbReference type="Pfam" id="PF06940">
    <property type="entry name" value="DUF1287"/>
    <property type="match status" value="1"/>
</dbReference>
<dbReference type="RefSeq" id="WP_348716851.1">
    <property type="nucleotide sequence ID" value="NZ_CAXJIO010000012.1"/>
</dbReference>
<dbReference type="PIRSF" id="PIRSF011444">
    <property type="entry name" value="DUF1287"/>
    <property type="match status" value="1"/>
</dbReference>
<dbReference type="InterPro" id="IPR009706">
    <property type="entry name" value="DUF1287"/>
</dbReference>
<evidence type="ECO:0000313" key="1">
    <source>
        <dbReference type="EMBL" id="CAL2102967.1"/>
    </source>
</evidence>
<proteinExistence type="predicted"/>
<gene>
    <name evidence="1" type="ORF">T190423A01A_30081</name>
</gene>
<keyword evidence="2" id="KW-1185">Reference proteome</keyword>
<dbReference type="Proteomes" id="UP001497527">
    <property type="component" value="Unassembled WGS sequence"/>
</dbReference>
<accession>A0ABP1F3V8</accession>
<organism evidence="1 2">
    <name type="scientific">Tenacibaculum polynesiense</name>
    <dbReference type="NCBI Taxonomy" id="3137857"/>
    <lineage>
        <taxon>Bacteria</taxon>
        <taxon>Pseudomonadati</taxon>
        <taxon>Bacteroidota</taxon>
        <taxon>Flavobacteriia</taxon>
        <taxon>Flavobacteriales</taxon>
        <taxon>Flavobacteriaceae</taxon>
        <taxon>Tenacibaculum</taxon>
    </lineage>
</organism>
<reference evidence="1 2" key="1">
    <citation type="submission" date="2024-05" db="EMBL/GenBank/DDBJ databases">
        <authorList>
            <person name="Duchaud E."/>
        </authorList>
    </citation>
    <scope>NUCLEOTIDE SEQUENCE [LARGE SCALE GENOMIC DNA]</scope>
    <source>
        <strain evidence="1">Ena-SAMPLE-TAB-13-05-2024-13:56:06:370-140308</strain>
    </source>
</reference>
<evidence type="ECO:0000313" key="2">
    <source>
        <dbReference type="Proteomes" id="UP001497527"/>
    </source>
</evidence>
<name>A0ABP1F3V8_9FLAO</name>
<dbReference type="Gene3D" id="3.90.1720.10">
    <property type="entry name" value="endopeptidase domain like (from Nostoc punctiforme)"/>
    <property type="match status" value="1"/>
</dbReference>
<dbReference type="EMBL" id="CAXJIO010000012">
    <property type="protein sequence ID" value="CAL2102967.1"/>
    <property type="molecule type" value="Genomic_DNA"/>
</dbReference>
<sequence length="193" mass="22255">MLRNWIFIIFFIGITSYAQQNSNKLSLAALELTKQQVTYDPSYFSFKYPNGDVPANKGVCTDVVIRAYRTLGIDLQKEVHEDMKKNFSLYPKIWGLKRTDTNIDHRRVPNLMTFFNRKGIVKKITSNPEDYKPGDIVCWNLGGATTHIGIVSSQKSPSSYKRYMIVHNIGNGQVLEDCLFDYKIIGHYIYKNK</sequence>
<protein>
    <submittedName>
        <fullName evidence="1">DUF1287 domain-containing protein YijF</fullName>
    </submittedName>
</protein>
<comment type="caution">
    <text evidence="1">The sequence shown here is derived from an EMBL/GenBank/DDBJ whole genome shotgun (WGS) entry which is preliminary data.</text>
</comment>